<accession>A0AAX4LHQ3</accession>
<protein>
    <submittedName>
        <fullName evidence="1">Major capsid protein</fullName>
    </submittedName>
</protein>
<reference evidence="1" key="1">
    <citation type="submission" date="2024-03" db="EMBL/GenBank/DDBJ databases">
        <title>Epithelial relay of microbial signals coordinates intestinal macrophage supported barrier repair.</title>
        <authorList>
            <person name="Tsai M.T."/>
        </authorList>
    </citation>
    <scope>NUCLEOTIDE SEQUENCE</scope>
    <source>
        <strain evidence="1">MS 21-1</strain>
    </source>
</reference>
<evidence type="ECO:0000313" key="2">
    <source>
        <dbReference type="Proteomes" id="UP001383096"/>
    </source>
</evidence>
<organism evidence="1 2">
    <name type="scientific">Escherichia coli</name>
    <dbReference type="NCBI Taxonomy" id="562"/>
    <lineage>
        <taxon>Bacteria</taxon>
        <taxon>Pseudomonadati</taxon>
        <taxon>Pseudomonadota</taxon>
        <taxon>Gammaproteobacteria</taxon>
        <taxon>Enterobacterales</taxon>
        <taxon>Enterobacteriaceae</taxon>
        <taxon>Escherichia</taxon>
    </lineage>
</organism>
<dbReference type="Proteomes" id="UP001383096">
    <property type="component" value="Chromosome"/>
</dbReference>
<gene>
    <name evidence="1" type="ORF">V9Z47_12790</name>
</gene>
<dbReference type="InterPro" id="IPR046227">
    <property type="entry name" value="DUF6260"/>
</dbReference>
<evidence type="ECO:0000313" key="1">
    <source>
        <dbReference type="EMBL" id="WWX73815.1"/>
    </source>
</evidence>
<dbReference type="RefSeq" id="WP_000898365.1">
    <property type="nucleotide sequence ID" value="NZ_BGAG01000019.1"/>
</dbReference>
<dbReference type="AlphaFoldDB" id="A0AAX4LHQ3"/>
<proteinExistence type="predicted"/>
<name>A0AAX4LHQ3_ECOLX</name>
<dbReference type="Pfam" id="PF19774">
    <property type="entry name" value="DUF6260"/>
    <property type="match status" value="1"/>
</dbReference>
<sequence>MLFNKHNLATNSRIRAQWDHLWAQRNMFNDQDGALIAANMANMTADILACNAVGGFDQEFWKAVDNQIIEMSTEETGIEIVNDLMAVQTVLPIGKTEKMYSVSGDINDEVVVSIDGQAPHGFDHTEYGSDGDPIPMFAAGYGVSWRHSEGLKTVGIDLALDSQRLKLQKFNKARVDYYLNGNAKINVNGKPGQGIKNHRNTQQLVMTSEDLTTDGFDALIKFFTTGAFGVMARNNRVDQYDLMWVSPEIMANLAAPHIANGTVVGSVLNIVKPFIPVKEIRQTYALKGNEFIAYQRRRNVITPLVGMTTGVVPLPRTMPTDNYNFKIMSAEGLQITCDMLGRSGVVYGHK</sequence>
<dbReference type="EMBL" id="CP146670">
    <property type="protein sequence ID" value="WWX73815.1"/>
    <property type="molecule type" value="Genomic_DNA"/>
</dbReference>